<accession>A0A450WSW7</accession>
<reference evidence="2" key="1">
    <citation type="submission" date="2019-02" db="EMBL/GenBank/DDBJ databases">
        <authorList>
            <person name="Gruber-Vodicka R. H."/>
            <person name="Seah K. B. B."/>
        </authorList>
    </citation>
    <scope>NUCLEOTIDE SEQUENCE</scope>
    <source>
        <strain evidence="2">BECK_S313</strain>
    </source>
</reference>
<dbReference type="AlphaFoldDB" id="A0A450WSW7"/>
<keyword evidence="1" id="KW-1133">Transmembrane helix</keyword>
<evidence type="ECO:0000313" key="2">
    <source>
        <dbReference type="EMBL" id="VFK20143.1"/>
    </source>
</evidence>
<evidence type="ECO:0000256" key="1">
    <source>
        <dbReference type="SAM" id="Phobius"/>
    </source>
</evidence>
<protein>
    <submittedName>
        <fullName evidence="2">Uncharacterized protein</fullName>
    </submittedName>
</protein>
<dbReference type="EMBL" id="CAADFK010000200">
    <property type="protein sequence ID" value="VFK20143.1"/>
    <property type="molecule type" value="Genomic_DNA"/>
</dbReference>
<name>A0A450WSW7_9GAMM</name>
<keyword evidence="1" id="KW-0472">Membrane</keyword>
<gene>
    <name evidence="2" type="ORF">BECKLPF1236B_GA0070989_12009</name>
</gene>
<organism evidence="2">
    <name type="scientific">Candidatus Kentrum sp. LPFa</name>
    <dbReference type="NCBI Taxonomy" id="2126335"/>
    <lineage>
        <taxon>Bacteria</taxon>
        <taxon>Pseudomonadati</taxon>
        <taxon>Pseudomonadota</taxon>
        <taxon>Gammaproteobacteria</taxon>
        <taxon>Candidatus Kentrum</taxon>
    </lineage>
</organism>
<sequence length="179" mass="20219">MEWLIANKEWIFSGAGITIVSAVVFLLKKGAKDHAQNIGGSTSSLNIQTGDNSVISVPSNLYAASNNNPYAKYNGTLIDFFDEVTEDKPLDIEIAVNEKGKVFLFYNRPLAVHLKRIEYFLQEKSLVFLSERNHRRDAGLPIGDCVTRAIRNSEKILLVRVNESLQPQNQIELPFKFYE</sequence>
<keyword evidence="1" id="KW-0812">Transmembrane</keyword>
<feature type="transmembrane region" description="Helical" evidence="1">
    <location>
        <begin position="12"/>
        <end position="27"/>
    </location>
</feature>
<proteinExistence type="predicted"/>